<dbReference type="InterPro" id="IPR001789">
    <property type="entry name" value="Sig_transdc_resp-reg_receiver"/>
</dbReference>
<dbReference type="InterPro" id="IPR011006">
    <property type="entry name" value="CheY-like_superfamily"/>
</dbReference>
<accession>A0ABW0TCF8</accession>
<gene>
    <name evidence="3" type="ORF">ACFPOD_15085</name>
</gene>
<dbReference type="Gene3D" id="3.40.50.2300">
    <property type="match status" value="1"/>
</dbReference>
<comment type="caution">
    <text evidence="3">The sequence shown here is derived from an EMBL/GenBank/DDBJ whole genome shotgun (WGS) entry which is preliminary data.</text>
</comment>
<dbReference type="PROSITE" id="PS50110">
    <property type="entry name" value="RESPONSE_REGULATORY"/>
    <property type="match status" value="1"/>
</dbReference>
<evidence type="ECO:0000256" key="1">
    <source>
        <dbReference type="PROSITE-ProRule" id="PRU00169"/>
    </source>
</evidence>
<dbReference type="Proteomes" id="UP001596107">
    <property type="component" value="Unassembled WGS sequence"/>
</dbReference>
<dbReference type="RefSeq" id="WP_246637910.1">
    <property type="nucleotide sequence ID" value="NZ_CP078143.1"/>
</dbReference>
<organism evidence="3 4">
    <name type="scientific">Nitratireductor kimnyeongensis</name>
    <dbReference type="NCBI Taxonomy" id="430679"/>
    <lineage>
        <taxon>Bacteria</taxon>
        <taxon>Pseudomonadati</taxon>
        <taxon>Pseudomonadota</taxon>
        <taxon>Alphaproteobacteria</taxon>
        <taxon>Hyphomicrobiales</taxon>
        <taxon>Phyllobacteriaceae</taxon>
        <taxon>Nitratireductor</taxon>
    </lineage>
</organism>
<dbReference type="SUPFAM" id="SSF52172">
    <property type="entry name" value="CheY-like"/>
    <property type="match status" value="1"/>
</dbReference>
<evidence type="ECO:0000313" key="4">
    <source>
        <dbReference type="Proteomes" id="UP001596107"/>
    </source>
</evidence>
<keyword evidence="4" id="KW-1185">Reference proteome</keyword>
<sequence length="123" mass="13494">MLLVEDEALIAMSIEELCKEHGAEDVVTVTSFNALNPDILESGRISTAILDIKISDNWTNEFAQLLQSRQIPFIFATGYAANHQVFETFNGVTVVEKPYKDSDLIQALAQAIGSSCQNGTRSD</sequence>
<reference evidence="4" key="1">
    <citation type="journal article" date="2019" name="Int. J. Syst. Evol. Microbiol.">
        <title>The Global Catalogue of Microorganisms (GCM) 10K type strain sequencing project: providing services to taxonomists for standard genome sequencing and annotation.</title>
        <authorList>
            <consortium name="The Broad Institute Genomics Platform"/>
            <consortium name="The Broad Institute Genome Sequencing Center for Infectious Disease"/>
            <person name="Wu L."/>
            <person name="Ma J."/>
        </authorList>
    </citation>
    <scope>NUCLEOTIDE SEQUENCE [LARGE SCALE GENOMIC DNA]</scope>
    <source>
        <strain evidence="4">JCM 3366</strain>
    </source>
</reference>
<keyword evidence="1" id="KW-0597">Phosphoprotein</keyword>
<feature type="domain" description="Response regulatory" evidence="2">
    <location>
        <begin position="1"/>
        <end position="112"/>
    </location>
</feature>
<feature type="modified residue" description="4-aspartylphosphate" evidence="1">
    <location>
        <position position="51"/>
    </location>
</feature>
<proteinExistence type="predicted"/>
<dbReference type="Pfam" id="PF00072">
    <property type="entry name" value="Response_reg"/>
    <property type="match status" value="1"/>
</dbReference>
<name>A0ABW0TCF8_9HYPH</name>
<protein>
    <submittedName>
        <fullName evidence="3">Response regulator</fullName>
    </submittedName>
</protein>
<evidence type="ECO:0000313" key="3">
    <source>
        <dbReference type="EMBL" id="MFC5586438.1"/>
    </source>
</evidence>
<dbReference type="EMBL" id="JBHSNB010000003">
    <property type="protein sequence ID" value="MFC5586438.1"/>
    <property type="molecule type" value="Genomic_DNA"/>
</dbReference>
<evidence type="ECO:0000259" key="2">
    <source>
        <dbReference type="PROSITE" id="PS50110"/>
    </source>
</evidence>